<dbReference type="GO" id="GO:0000166">
    <property type="term" value="F:nucleotide binding"/>
    <property type="evidence" value="ECO:0007669"/>
    <property type="project" value="UniProtKB-KW"/>
</dbReference>
<evidence type="ECO:0000256" key="3">
    <source>
        <dbReference type="ARBA" id="ARBA00012377"/>
    </source>
</evidence>
<name>A0ABD2JHC6_HETSC</name>
<dbReference type="PROSITE" id="PS50263">
    <property type="entry name" value="CN_HYDROLASE"/>
    <property type="match status" value="1"/>
</dbReference>
<feature type="domain" description="HIT" evidence="13">
    <location>
        <begin position="294"/>
        <end position="402"/>
    </location>
</feature>
<evidence type="ECO:0000313" key="15">
    <source>
        <dbReference type="Proteomes" id="UP001620645"/>
    </source>
</evidence>
<evidence type="ECO:0000256" key="10">
    <source>
        <dbReference type="ARBA" id="ARBA00069577"/>
    </source>
</evidence>
<dbReference type="Proteomes" id="UP001620645">
    <property type="component" value="Unassembled WGS sequence"/>
</dbReference>
<dbReference type="PROSITE" id="PS00892">
    <property type="entry name" value="HIT_1"/>
    <property type="match status" value="1"/>
</dbReference>
<proteinExistence type="inferred from homology"/>
<evidence type="ECO:0000256" key="9">
    <source>
        <dbReference type="ARBA" id="ARBA00061127"/>
    </source>
</evidence>
<dbReference type="Pfam" id="PF00795">
    <property type="entry name" value="CN_hydrolase"/>
    <property type="match status" value="1"/>
</dbReference>
<dbReference type="EMBL" id="JBICCN010000143">
    <property type="protein sequence ID" value="KAL3089987.1"/>
    <property type="molecule type" value="Genomic_DNA"/>
</dbReference>
<organism evidence="14 15">
    <name type="scientific">Heterodera schachtii</name>
    <name type="common">Sugarbeet cyst nematode worm</name>
    <name type="synonym">Tylenchus schachtii</name>
    <dbReference type="NCBI Taxonomy" id="97005"/>
    <lineage>
        <taxon>Eukaryota</taxon>
        <taxon>Metazoa</taxon>
        <taxon>Ecdysozoa</taxon>
        <taxon>Nematoda</taxon>
        <taxon>Chromadorea</taxon>
        <taxon>Rhabditida</taxon>
        <taxon>Tylenchina</taxon>
        <taxon>Tylenchomorpha</taxon>
        <taxon>Tylenchoidea</taxon>
        <taxon>Heteroderidae</taxon>
        <taxon>Heteroderinae</taxon>
        <taxon>Heterodera</taxon>
    </lineage>
</organism>
<dbReference type="PROSITE" id="PS01227">
    <property type="entry name" value="UPF0012"/>
    <property type="match status" value="1"/>
</dbReference>
<dbReference type="PANTHER" id="PTHR23088">
    <property type="entry name" value="NITRILASE-RELATED"/>
    <property type="match status" value="1"/>
</dbReference>
<dbReference type="FunFam" id="3.30.428.10:FF:000011">
    <property type="entry name" value="Fragile histidine triad"/>
    <property type="match status" value="1"/>
</dbReference>
<comment type="cofactor">
    <cofactor evidence="1">
        <name>Mn(2+)</name>
        <dbReference type="ChEBI" id="CHEBI:29035"/>
    </cofactor>
</comment>
<dbReference type="Pfam" id="PF01230">
    <property type="entry name" value="HIT"/>
    <property type="match status" value="1"/>
</dbReference>
<dbReference type="InterPro" id="IPR045254">
    <property type="entry name" value="Nit1/2_C-N_Hydrolase"/>
</dbReference>
<evidence type="ECO:0000256" key="2">
    <source>
        <dbReference type="ARBA" id="ARBA00011881"/>
    </source>
</evidence>
<dbReference type="InterPro" id="IPR019808">
    <property type="entry name" value="Histidine_triad_CS"/>
</dbReference>
<evidence type="ECO:0000256" key="5">
    <source>
        <dbReference type="ARBA" id="ARBA00022801"/>
    </source>
</evidence>
<evidence type="ECO:0000256" key="1">
    <source>
        <dbReference type="ARBA" id="ARBA00001936"/>
    </source>
</evidence>
<dbReference type="PANTHER" id="PTHR23088:SF27">
    <property type="entry name" value="DEAMINATED GLUTATHIONE AMIDASE"/>
    <property type="match status" value="1"/>
</dbReference>
<keyword evidence="15" id="KW-1185">Reference proteome</keyword>
<dbReference type="FunFam" id="3.60.110.10:FF:000005">
    <property type="entry name" value="nitrilase homolog 1 isoform X1"/>
    <property type="match status" value="1"/>
</dbReference>
<evidence type="ECO:0000313" key="14">
    <source>
        <dbReference type="EMBL" id="KAL3089987.1"/>
    </source>
</evidence>
<evidence type="ECO:0000259" key="13">
    <source>
        <dbReference type="PROSITE" id="PS51084"/>
    </source>
</evidence>
<dbReference type="SUPFAM" id="SSF54197">
    <property type="entry name" value="HIT-like"/>
    <property type="match status" value="1"/>
</dbReference>
<evidence type="ECO:0000256" key="7">
    <source>
        <dbReference type="ARBA" id="ARBA00047780"/>
    </source>
</evidence>
<evidence type="ECO:0000256" key="4">
    <source>
        <dbReference type="ARBA" id="ARBA00022741"/>
    </source>
</evidence>
<keyword evidence="4" id="KW-0547">Nucleotide-binding</keyword>
<dbReference type="InterPro" id="IPR003010">
    <property type="entry name" value="C-N_Hydrolase"/>
</dbReference>
<protein>
    <recommendedName>
        <fullName evidence="10">Nitrilase and fragile histidine triad fusion protein NitFhit</fullName>
        <ecNumber evidence="3">3.6.1.29</ecNumber>
    </recommendedName>
</protein>
<sequence>MSARRVLVAVGQLNVQHDLQQNFERCARMVRRAGERNGCKMIFLPECFDYIGRTVAEQIDQAMDTRGPYIGKFCELAKQHGLWLSLGGFHHKRPELRSDHLPRNTHLLIDSEGQTRAEYDKLHLFDLDLPGKVRLMESEFSSHGHKLVPPVAETPVGRLGMSICYDLRFPELSLYQRNRGAQVLSFPSSFTLNTGLAHWEPLLRARAIECQCYVVAAAQTGKHNDKRISYGHSMVVDPWGTVVAQCTDREDLCFAELDLDYVEEVRTNMPVFSHRRSDLYSLHFNEWDEPKDSDTFQFGHIQIYGVQCFLRSAHSFAFVNIKPLLDGHVLVAPLRVARRLTELSDAETADLFVVAKKVQKMLTNIYGTDSFTQAVQDGPHAGQTVEHVHVHVVPRKASDFGGDTDRFYTELQGHENERTARSAIEMATEAKTYRQWLAENSGKE</sequence>
<comment type="similarity">
    <text evidence="9">In the N-terminal section; belongs to the UPF0012 family.</text>
</comment>
<dbReference type="PROSITE" id="PS51084">
    <property type="entry name" value="HIT_2"/>
    <property type="match status" value="1"/>
</dbReference>
<keyword evidence="6" id="KW-0511">Multifunctional enzyme</keyword>
<evidence type="ECO:0000256" key="11">
    <source>
        <dbReference type="PROSITE-ProRule" id="PRU00464"/>
    </source>
</evidence>
<keyword evidence="5" id="KW-0378">Hydrolase</keyword>
<dbReference type="CDD" id="cd07572">
    <property type="entry name" value="nit"/>
    <property type="match status" value="1"/>
</dbReference>
<evidence type="ECO:0000256" key="6">
    <source>
        <dbReference type="ARBA" id="ARBA00023268"/>
    </source>
</evidence>
<dbReference type="InterPro" id="IPR036265">
    <property type="entry name" value="HIT-like_sf"/>
</dbReference>
<dbReference type="InterPro" id="IPR011146">
    <property type="entry name" value="HIT-like"/>
</dbReference>
<feature type="domain" description="CN hydrolase" evidence="12">
    <location>
        <begin position="6"/>
        <end position="259"/>
    </location>
</feature>
<reference evidence="14 15" key="1">
    <citation type="submission" date="2024-10" db="EMBL/GenBank/DDBJ databases">
        <authorList>
            <person name="Kim D."/>
        </authorList>
    </citation>
    <scope>NUCLEOTIDE SEQUENCE [LARGE SCALE GENOMIC DNA]</scope>
    <source>
        <strain evidence="14">Taebaek</strain>
    </source>
</reference>
<dbReference type="GO" id="GO:0047710">
    <property type="term" value="F:bis(5'-adenosyl)-triphosphatase activity"/>
    <property type="evidence" value="ECO:0007669"/>
    <property type="project" value="UniProtKB-EC"/>
</dbReference>
<dbReference type="InterPro" id="IPR001110">
    <property type="entry name" value="UPF0012_CS"/>
</dbReference>
<feature type="short sequence motif" description="Histidine triad motif" evidence="11">
    <location>
        <begin position="387"/>
        <end position="391"/>
    </location>
</feature>
<dbReference type="Gene3D" id="3.60.110.10">
    <property type="entry name" value="Carbon-nitrogen hydrolase"/>
    <property type="match status" value="1"/>
</dbReference>
<comment type="caution">
    <text evidence="14">The sequence shown here is derived from an EMBL/GenBank/DDBJ whole genome shotgun (WGS) entry which is preliminary data.</text>
</comment>
<evidence type="ECO:0000256" key="8">
    <source>
        <dbReference type="ARBA" id="ARBA00057461"/>
    </source>
</evidence>
<dbReference type="Gene3D" id="3.30.428.10">
    <property type="entry name" value="HIT-like"/>
    <property type="match status" value="1"/>
</dbReference>
<comment type="catalytic activity">
    <reaction evidence="7">
        <text>P(1),P(3)-bis(5'-adenosyl) triphosphate + H2O = AMP + ADP + 2 H(+)</text>
        <dbReference type="Rhea" id="RHEA:13893"/>
        <dbReference type="ChEBI" id="CHEBI:15377"/>
        <dbReference type="ChEBI" id="CHEBI:15378"/>
        <dbReference type="ChEBI" id="CHEBI:58529"/>
        <dbReference type="ChEBI" id="CHEBI:456215"/>
        <dbReference type="ChEBI" id="CHEBI:456216"/>
        <dbReference type="EC" id="3.6.1.29"/>
    </reaction>
</comment>
<dbReference type="EC" id="3.6.1.29" evidence="3"/>
<dbReference type="SUPFAM" id="SSF56317">
    <property type="entry name" value="Carbon-nitrogen hydrolase"/>
    <property type="match status" value="1"/>
</dbReference>
<accession>A0ABD2JHC6</accession>
<comment type="function">
    <text evidence="8">Cleaves A-5'-PPP-5'A to yield AMP and ADP.</text>
</comment>
<dbReference type="InterPro" id="IPR036526">
    <property type="entry name" value="C-N_Hydrolase_sf"/>
</dbReference>
<gene>
    <name evidence="14" type="ORF">niasHS_006439</name>
</gene>
<comment type="subunit">
    <text evidence="2">Homotetramer.</text>
</comment>
<dbReference type="AlphaFoldDB" id="A0ABD2JHC6"/>
<evidence type="ECO:0000259" key="12">
    <source>
        <dbReference type="PROSITE" id="PS50263"/>
    </source>
</evidence>